<dbReference type="Proteomes" id="UP000275846">
    <property type="component" value="Unassembled WGS sequence"/>
</dbReference>
<evidence type="ECO:0000313" key="2">
    <source>
        <dbReference type="EMBL" id="VDM02440.1"/>
    </source>
</evidence>
<feature type="compositionally biased region" description="Polar residues" evidence="1">
    <location>
        <begin position="99"/>
        <end position="109"/>
    </location>
</feature>
<feature type="region of interest" description="Disordered" evidence="1">
    <location>
        <begin position="1"/>
        <end position="26"/>
    </location>
</feature>
<reference evidence="2 3" key="2">
    <citation type="submission" date="2018-11" db="EMBL/GenBank/DDBJ databases">
        <authorList>
            <consortium name="Pathogen Informatics"/>
        </authorList>
    </citation>
    <scope>NUCLEOTIDE SEQUENCE [LARGE SCALE GENOMIC DNA]</scope>
    <source>
        <strain evidence="2 3">NST_G2</strain>
    </source>
</reference>
<reference evidence="4" key="1">
    <citation type="submission" date="2016-06" db="UniProtKB">
        <authorList>
            <consortium name="WormBaseParasite"/>
        </authorList>
    </citation>
    <scope>IDENTIFICATION</scope>
</reference>
<feature type="compositionally biased region" description="Basic and acidic residues" evidence="1">
    <location>
        <begin position="112"/>
        <end position="124"/>
    </location>
</feature>
<organism evidence="4">
    <name type="scientific">Schistocephalus solidus</name>
    <name type="common">Tapeworm</name>
    <dbReference type="NCBI Taxonomy" id="70667"/>
    <lineage>
        <taxon>Eukaryota</taxon>
        <taxon>Metazoa</taxon>
        <taxon>Spiralia</taxon>
        <taxon>Lophotrochozoa</taxon>
        <taxon>Platyhelminthes</taxon>
        <taxon>Cestoda</taxon>
        <taxon>Eucestoda</taxon>
        <taxon>Diphyllobothriidea</taxon>
        <taxon>Diphyllobothriidae</taxon>
        <taxon>Schistocephalus</taxon>
    </lineage>
</organism>
<dbReference type="AlphaFoldDB" id="A0A183THV6"/>
<keyword evidence="3" id="KW-1185">Reference proteome</keyword>
<gene>
    <name evidence="2" type="ORF">SSLN_LOCUS16054</name>
</gene>
<sequence length="124" mass="14429">MAKLQKSSSRTVTPITLPKEQKQRAATSLRKVDLERRVFNPEWTDELFFVQRGNKALCLLCNDTNSTFKRWNIKGLFNAKHAHTYRDYTADERKTETVRLQSRLDQQSPLFKKQDSKASEAAPK</sequence>
<dbReference type="WBParaSite" id="SSLN_0001666201-mRNA-1">
    <property type="protein sequence ID" value="SSLN_0001666201-mRNA-1"/>
    <property type="gene ID" value="SSLN_0001666201"/>
</dbReference>
<dbReference type="STRING" id="70667.A0A183THV6"/>
<evidence type="ECO:0000256" key="1">
    <source>
        <dbReference type="SAM" id="MobiDB-lite"/>
    </source>
</evidence>
<accession>A0A183THV6</accession>
<evidence type="ECO:0000313" key="4">
    <source>
        <dbReference type="WBParaSite" id="SSLN_0001666201-mRNA-1"/>
    </source>
</evidence>
<protein>
    <submittedName>
        <fullName evidence="4">Zf-C2H2_12 domain-containing protein</fullName>
    </submittedName>
</protein>
<dbReference type="OrthoDB" id="10068441at2759"/>
<dbReference type="EMBL" id="UYSU01040610">
    <property type="protein sequence ID" value="VDM02440.1"/>
    <property type="molecule type" value="Genomic_DNA"/>
</dbReference>
<dbReference type="PANTHER" id="PTHR45913">
    <property type="entry name" value="EPM2A-INTERACTING PROTEIN 1"/>
    <property type="match status" value="1"/>
</dbReference>
<proteinExistence type="predicted"/>
<feature type="compositionally biased region" description="Polar residues" evidence="1">
    <location>
        <begin position="1"/>
        <end position="14"/>
    </location>
</feature>
<evidence type="ECO:0000313" key="3">
    <source>
        <dbReference type="Proteomes" id="UP000275846"/>
    </source>
</evidence>
<dbReference type="PANTHER" id="PTHR45913:SF5">
    <property type="entry name" value="GENERAL TRANSCRIPTION FACTOR II-I REPEAT DOMAIN-CONTAINING PROTEIN 2A-LIKE PROTEIN"/>
    <property type="match status" value="1"/>
</dbReference>
<feature type="region of interest" description="Disordered" evidence="1">
    <location>
        <begin position="99"/>
        <end position="124"/>
    </location>
</feature>
<name>A0A183THV6_SCHSO</name>